<dbReference type="AlphaFoldDB" id="A0A1H9V2T0"/>
<protein>
    <submittedName>
        <fullName evidence="1">Uncharacterized protein</fullName>
    </submittedName>
</protein>
<dbReference type="Proteomes" id="UP000198571">
    <property type="component" value="Unassembled WGS sequence"/>
</dbReference>
<proteinExistence type="predicted"/>
<gene>
    <name evidence="1" type="ORF">SAMN05518684_109107</name>
</gene>
<evidence type="ECO:0000313" key="2">
    <source>
        <dbReference type="Proteomes" id="UP000198571"/>
    </source>
</evidence>
<reference evidence="2" key="1">
    <citation type="submission" date="2016-10" db="EMBL/GenBank/DDBJ databases">
        <authorList>
            <person name="Varghese N."/>
            <person name="Submissions S."/>
        </authorList>
    </citation>
    <scope>NUCLEOTIDE SEQUENCE [LARGE SCALE GENOMIC DNA]</scope>
    <source>
        <strain evidence="2">S9</strain>
    </source>
</reference>
<accession>A0A1H9V2T0</accession>
<keyword evidence="2" id="KW-1185">Reference proteome</keyword>
<organism evidence="1 2">
    <name type="scientific">Salipaludibacillus aurantiacus</name>
    <dbReference type="NCBI Taxonomy" id="1601833"/>
    <lineage>
        <taxon>Bacteria</taxon>
        <taxon>Bacillati</taxon>
        <taxon>Bacillota</taxon>
        <taxon>Bacilli</taxon>
        <taxon>Bacillales</taxon>
        <taxon>Bacillaceae</taxon>
    </lineage>
</organism>
<dbReference type="STRING" id="1601833.SAMN05518684_109107"/>
<dbReference type="EMBL" id="FOGT01000009">
    <property type="protein sequence ID" value="SES15879.1"/>
    <property type="molecule type" value="Genomic_DNA"/>
</dbReference>
<name>A0A1H9V2T0_9BACI</name>
<sequence>MKLRKTGKSLILMEVGAHVYGCTHPFPERTSSGN</sequence>
<evidence type="ECO:0000313" key="1">
    <source>
        <dbReference type="EMBL" id="SES15879.1"/>
    </source>
</evidence>